<sequence length="72" mass="8204">MCLSNSRKVTFNYNEIIKLLLDLTTTTWLEHRKNHAAAADDYDADQFDGDEDGNYKDDDDNGDNDDDDGNDD</sequence>
<reference evidence="2 3" key="1">
    <citation type="journal article" date="2021" name="Elife">
        <title>Chloroplast acquisition without the gene transfer in kleptoplastic sea slugs, Plakobranchus ocellatus.</title>
        <authorList>
            <person name="Maeda T."/>
            <person name="Takahashi S."/>
            <person name="Yoshida T."/>
            <person name="Shimamura S."/>
            <person name="Takaki Y."/>
            <person name="Nagai Y."/>
            <person name="Toyoda A."/>
            <person name="Suzuki Y."/>
            <person name="Arimoto A."/>
            <person name="Ishii H."/>
            <person name="Satoh N."/>
            <person name="Nishiyama T."/>
            <person name="Hasebe M."/>
            <person name="Maruyama T."/>
            <person name="Minagawa J."/>
            <person name="Obokata J."/>
            <person name="Shigenobu S."/>
        </authorList>
    </citation>
    <scope>NUCLEOTIDE SEQUENCE [LARGE SCALE GENOMIC DNA]</scope>
</reference>
<comment type="caution">
    <text evidence="2">The sequence shown here is derived from an EMBL/GenBank/DDBJ whole genome shotgun (WGS) entry which is preliminary data.</text>
</comment>
<dbReference type="EMBL" id="BLXT01001485">
    <property type="protein sequence ID" value="GFN86069.1"/>
    <property type="molecule type" value="Genomic_DNA"/>
</dbReference>
<keyword evidence="3" id="KW-1185">Reference proteome</keyword>
<feature type="region of interest" description="Disordered" evidence="1">
    <location>
        <begin position="39"/>
        <end position="72"/>
    </location>
</feature>
<protein>
    <submittedName>
        <fullName evidence="2">Uncharacterized protein</fullName>
    </submittedName>
</protein>
<organism evidence="2 3">
    <name type="scientific">Plakobranchus ocellatus</name>
    <dbReference type="NCBI Taxonomy" id="259542"/>
    <lineage>
        <taxon>Eukaryota</taxon>
        <taxon>Metazoa</taxon>
        <taxon>Spiralia</taxon>
        <taxon>Lophotrochozoa</taxon>
        <taxon>Mollusca</taxon>
        <taxon>Gastropoda</taxon>
        <taxon>Heterobranchia</taxon>
        <taxon>Euthyneura</taxon>
        <taxon>Panpulmonata</taxon>
        <taxon>Sacoglossa</taxon>
        <taxon>Placobranchoidea</taxon>
        <taxon>Plakobranchidae</taxon>
        <taxon>Plakobranchus</taxon>
    </lineage>
</organism>
<evidence type="ECO:0000313" key="2">
    <source>
        <dbReference type="EMBL" id="GFN86069.1"/>
    </source>
</evidence>
<name>A0AAV3YTF9_9GAST</name>
<proteinExistence type="predicted"/>
<accession>A0AAV3YTF9</accession>
<evidence type="ECO:0000256" key="1">
    <source>
        <dbReference type="SAM" id="MobiDB-lite"/>
    </source>
</evidence>
<dbReference type="AlphaFoldDB" id="A0AAV3YTF9"/>
<gene>
    <name evidence="2" type="ORF">PoB_001257500</name>
</gene>
<evidence type="ECO:0000313" key="3">
    <source>
        <dbReference type="Proteomes" id="UP000735302"/>
    </source>
</evidence>
<dbReference type="Proteomes" id="UP000735302">
    <property type="component" value="Unassembled WGS sequence"/>
</dbReference>
<feature type="compositionally biased region" description="Acidic residues" evidence="1">
    <location>
        <begin position="40"/>
        <end position="72"/>
    </location>
</feature>